<dbReference type="EMBL" id="CM041536">
    <property type="protein sequence ID" value="KAI3371343.1"/>
    <property type="molecule type" value="Genomic_DNA"/>
</dbReference>
<reference evidence="1" key="1">
    <citation type="submission" date="2022-04" db="EMBL/GenBank/DDBJ databases">
        <title>Jade perch genome.</title>
        <authorList>
            <person name="Chao B."/>
        </authorList>
    </citation>
    <scope>NUCLEOTIDE SEQUENCE</scope>
    <source>
        <strain evidence="1">CB-2022</strain>
    </source>
</reference>
<protein>
    <submittedName>
        <fullName evidence="1">Uncharacterized protein</fullName>
    </submittedName>
</protein>
<comment type="caution">
    <text evidence="1">The sequence shown here is derived from an EMBL/GenBank/DDBJ whole genome shotgun (WGS) entry which is preliminary data.</text>
</comment>
<accession>A0ACB8WU19</accession>
<proteinExistence type="predicted"/>
<name>A0ACB8WU19_9TELE</name>
<dbReference type="Proteomes" id="UP000831701">
    <property type="component" value="Chromosome 6"/>
</dbReference>
<gene>
    <name evidence="1" type="ORF">L3Q82_023554</name>
</gene>
<evidence type="ECO:0000313" key="1">
    <source>
        <dbReference type="EMBL" id="KAI3371343.1"/>
    </source>
</evidence>
<organism evidence="1 2">
    <name type="scientific">Scortum barcoo</name>
    <name type="common">barcoo grunter</name>
    <dbReference type="NCBI Taxonomy" id="214431"/>
    <lineage>
        <taxon>Eukaryota</taxon>
        <taxon>Metazoa</taxon>
        <taxon>Chordata</taxon>
        <taxon>Craniata</taxon>
        <taxon>Vertebrata</taxon>
        <taxon>Euteleostomi</taxon>
        <taxon>Actinopterygii</taxon>
        <taxon>Neopterygii</taxon>
        <taxon>Teleostei</taxon>
        <taxon>Neoteleostei</taxon>
        <taxon>Acanthomorphata</taxon>
        <taxon>Eupercaria</taxon>
        <taxon>Centrarchiformes</taxon>
        <taxon>Terapontoidei</taxon>
        <taxon>Terapontidae</taxon>
        <taxon>Scortum</taxon>
    </lineage>
</organism>
<evidence type="ECO:0000313" key="2">
    <source>
        <dbReference type="Proteomes" id="UP000831701"/>
    </source>
</evidence>
<keyword evidence="2" id="KW-1185">Reference proteome</keyword>
<sequence length="203" mass="23084">MKQLSQSEDHLHLLQSFPSLNAAPPTKNWSRVFVRPPSYEGTVVRAVNQLEETLSKLMKKLFEQPEKVGVFVDYEEGLVSFYDVDAAALIYSFTGCCFTEKLYPYFCPFLNNDGGDHTSQPPWEDSLPARVLEENSADGRPSGFRRNNAVFVPVVEHWTSSIPSSRVLEGLWEFAQPVHMCFVDLEKAFDRVPRGILWGVLRP</sequence>